<dbReference type="SUPFAM" id="SSF50814">
    <property type="entry name" value="Lipocalins"/>
    <property type="match status" value="1"/>
</dbReference>
<dbReference type="OrthoDB" id="354351at2759"/>
<proteinExistence type="predicted"/>
<evidence type="ECO:0000313" key="2">
    <source>
        <dbReference type="Proteomes" id="UP000759131"/>
    </source>
</evidence>
<sequence>VADDVVAKITAGTNTIEVTKNGDDITLKSTTGDHARETKFTIGKKYTETWNGQELPALAVKEDNRLTHTIGEGEKQLKVVYEWTGNELRVTSTSGPVVAVRTYVKQ</sequence>
<evidence type="ECO:0000313" key="1">
    <source>
        <dbReference type="EMBL" id="CAD7620826.1"/>
    </source>
</evidence>
<keyword evidence="2" id="KW-1185">Reference proteome</keyword>
<dbReference type="CDD" id="cd00742">
    <property type="entry name" value="FABP"/>
    <property type="match status" value="1"/>
</dbReference>
<dbReference type="EMBL" id="OC854944">
    <property type="protein sequence ID" value="CAD7620826.1"/>
    <property type="molecule type" value="Genomic_DNA"/>
</dbReference>
<gene>
    <name evidence="1" type="ORF">OSB1V03_LOCUS1307</name>
</gene>
<dbReference type="EMBL" id="CAJPIZ010000369">
    <property type="protein sequence ID" value="CAG2101256.1"/>
    <property type="molecule type" value="Genomic_DNA"/>
</dbReference>
<organism evidence="1">
    <name type="scientific">Medioppia subpectinata</name>
    <dbReference type="NCBI Taxonomy" id="1979941"/>
    <lineage>
        <taxon>Eukaryota</taxon>
        <taxon>Metazoa</taxon>
        <taxon>Ecdysozoa</taxon>
        <taxon>Arthropoda</taxon>
        <taxon>Chelicerata</taxon>
        <taxon>Arachnida</taxon>
        <taxon>Acari</taxon>
        <taxon>Acariformes</taxon>
        <taxon>Sarcoptiformes</taxon>
        <taxon>Oribatida</taxon>
        <taxon>Brachypylina</taxon>
        <taxon>Oppioidea</taxon>
        <taxon>Oppiidae</taxon>
        <taxon>Medioppia</taxon>
    </lineage>
</organism>
<feature type="non-terminal residue" evidence="1">
    <location>
        <position position="1"/>
    </location>
</feature>
<reference evidence="1" key="1">
    <citation type="submission" date="2020-11" db="EMBL/GenBank/DDBJ databases">
        <authorList>
            <person name="Tran Van P."/>
        </authorList>
    </citation>
    <scope>NUCLEOTIDE SEQUENCE</scope>
</reference>
<dbReference type="Proteomes" id="UP000759131">
    <property type="component" value="Unassembled WGS sequence"/>
</dbReference>
<dbReference type="AlphaFoldDB" id="A0A7R9PU12"/>
<dbReference type="Gene3D" id="2.40.128.20">
    <property type="match status" value="1"/>
</dbReference>
<dbReference type="InterPro" id="IPR012674">
    <property type="entry name" value="Calycin"/>
</dbReference>
<protein>
    <submittedName>
        <fullName evidence="1">Uncharacterized protein</fullName>
    </submittedName>
</protein>
<name>A0A7R9PU12_9ACAR</name>
<accession>A0A7R9PU12</accession>